<dbReference type="InterPro" id="IPR046960">
    <property type="entry name" value="PPR_At4g14850-like_plant"/>
</dbReference>
<dbReference type="FunFam" id="1.25.40.10:FF:000681">
    <property type="entry name" value="Pentatricopeptide repeat-containing protein"/>
    <property type="match status" value="1"/>
</dbReference>
<dbReference type="PROSITE" id="PS51375">
    <property type="entry name" value="PPR"/>
    <property type="match status" value="3"/>
</dbReference>
<dbReference type="GO" id="GO:0009451">
    <property type="term" value="P:RNA modification"/>
    <property type="evidence" value="ECO:0007669"/>
    <property type="project" value="InterPro"/>
</dbReference>
<dbReference type="AlphaFoldDB" id="A0AAN9XFU6"/>
<dbReference type="Proteomes" id="UP001386955">
    <property type="component" value="Unassembled WGS sequence"/>
</dbReference>
<protein>
    <recommendedName>
        <fullName evidence="4">DYW domain-containing protein</fullName>
    </recommendedName>
</protein>
<gene>
    <name evidence="5" type="ORF">VNO78_19377</name>
</gene>
<dbReference type="NCBIfam" id="TIGR00756">
    <property type="entry name" value="PPR"/>
    <property type="match status" value="4"/>
</dbReference>
<dbReference type="EMBL" id="JAYMYS010000005">
    <property type="protein sequence ID" value="KAK7391057.1"/>
    <property type="molecule type" value="Genomic_DNA"/>
</dbReference>
<reference evidence="5 6" key="1">
    <citation type="submission" date="2024-01" db="EMBL/GenBank/DDBJ databases">
        <title>The genomes of 5 underutilized Papilionoideae crops provide insights into root nodulation and disease resistanc.</title>
        <authorList>
            <person name="Jiang F."/>
        </authorList>
    </citation>
    <scope>NUCLEOTIDE SEQUENCE [LARGE SCALE GENOMIC DNA]</scope>
    <source>
        <strain evidence="5">DUOXIRENSHENG_FW03</strain>
        <tissue evidence="5">Leaves</tissue>
    </source>
</reference>
<dbReference type="InterPro" id="IPR032867">
    <property type="entry name" value="DYW_dom"/>
</dbReference>
<sequence length="763" mass="84187">MNVRSPKLLGSLLECAVSNGCPLLGRAVHANILKTHDAPLPSFLSNHLVNMYSKLDRLNSAQLVLSLTNPRTVVTWTSLISGCVRNRHFASALLLFSNMRRDSVPPNDFTFPCVFKASASLHMPITGKQIHALALKAGNIFDVFVGCSAFDMYCKTGLPADARNMFDQMPHRNLATWNAYISNAVQDGRCLDAIVAFKKLLCVDGEPNPITFCSFLNACAHMVSLELGCQLHGFILRSRYREDVSVSNGLIDFYGKCGDVVSSEMVFSSIRSGRRNVVSWCSLLAALVQNHEEERACMVFLQAREEVEPTDFMISSVLSACAELGGLELGRSVHALAVKACVEDNIFVGSALVDLYGKCGSIENAEQVFREMPERNLVTWNAMLGGYAHVGDVDMALSLFEEMTLGHCAIAPSYITLVSVLSACSRAGAVEKGLQIFESMRGSYGIEPGAEHYACVVDLLGRSGLVDRAYEFIKRMPILPTISVWGALLGACKMHGKTKLGKIAAEKLFQLDPDDSGNHVVFSNMLASAGRWEEATIVRKEMRDIGIKKNVGYSWVAIKNRVHVFQAKDNSHEKNSEIQAMLVKLRVEMKKAGYVPDTNLSLFDLEEEEKASEVWYHSEKIALAFGLIALPHGVPIRITKNLRICGDCHSAIKFISKIVGREIIVRDNNRFHRFKDGQCSCKDYCAVVGINGILCLGWGHCIFLVVEAGKQSGVAGCSTSDNVTRSSHTSMDNLWKVLYREILQLPWSYCRAVSRSNKSRRGQ</sequence>
<dbReference type="InterPro" id="IPR046848">
    <property type="entry name" value="E_motif"/>
</dbReference>
<dbReference type="GO" id="GO:0008270">
    <property type="term" value="F:zinc ion binding"/>
    <property type="evidence" value="ECO:0007669"/>
    <property type="project" value="InterPro"/>
</dbReference>
<feature type="repeat" description="PPR" evidence="3">
    <location>
        <begin position="376"/>
        <end position="410"/>
    </location>
</feature>
<name>A0AAN9XFU6_PSOTE</name>
<dbReference type="FunFam" id="1.25.40.10:FF:001211">
    <property type="entry name" value="Pentatricopeptide repeat-containing protein"/>
    <property type="match status" value="1"/>
</dbReference>
<evidence type="ECO:0000313" key="6">
    <source>
        <dbReference type="Proteomes" id="UP001386955"/>
    </source>
</evidence>
<evidence type="ECO:0000259" key="4">
    <source>
        <dbReference type="Pfam" id="PF14432"/>
    </source>
</evidence>
<keyword evidence="2" id="KW-0677">Repeat</keyword>
<dbReference type="Pfam" id="PF20431">
    <property type="entry name" value="E_motif"/>
    <property type="match status" value="1"/>
</dbReference>
<feature type="repeat" description="PPR" evidence="3">
    <location>
        <begin position="345"/>
        <end position="375"/>
    </location>
</feature>
<dbReference type="Pfam" id="PF13041">
    <property type="entry name" value="PPR_2"/>
    <property type="match status" value="1"/>
</dbReference>
<dbReference type="Pfam" id="PF14432">
    <property type="entry name" value="DYW_deaminase"/>
    <property type="match status" value="1"/>
</dbReference>
<dbReference type="PANTHER" id="PTHR47926">
    <property type="entry name" value="PENTATRICOPEPTIDE REPEAT-CONTAINING PROTEIN"/>
    <property type="match status" value="1"/>
</dbReference>
<dbReference type="FunFam" id="1.25.40.10:FF:000668">
    <property type="entry name" value="Pentatricopeptide repeat-containing protein, mitochondrial"/>
    <property type="match status" value="1"/>
</dbReference>
<dbReference type="Pfam" id="PF01535">
    <property type="entry name" value="PPR"/>
    <property type="match status" value="5"/>
</dbReference>
<comment type="similarity">
    <text evidence="1">Belongs to the PPR family. PCMP-H subfamily.</text>
</comment>
<dbReference type="PANTHER" id="PTHR47926:SF398">
    <property type="entry name" value="PENTATRICOPEPTIDE REPEAT-CONTAINING PROTEIN"/>
    <property type="match status" value="1"/>
</dbReference>
<evidence type="ECO:0000256" key="3">
    <source>
        <dbReference type="PROSITE-ProRule" id="PRU00708"/>
    </source>
</evidence>
<accession>A0AAN9XFU6</accession>
<dbReference type="InterPro" id="IPR002885">
    <property type="entry name" value="PPR_rpt"/>
</dbReference>
<comment type="caution">
    <text evidence="5">The sequence shown here is derived from an EMBL/GenBank/DDBJ whole genome shotgun (WGS) entry which is preliminary data.</text>
</comment>
<feature type="domain" description="DYW" evidence="4">
    <location>
        <begin position="593"/>
        <end position="684"/>
    </location>
</feature>
<evidence type="ECO:0000256" key="1">
    <source>
        <dbReference type="ARBA" id="ARBA00006643"/>
    </source>
</evidence>
<dbReference type="FunFam" id="1.25.40.10:FF:000196">
    <property type="entry name" value="Pentatricopeptide repeat-containing protein At4g14850"/>
    <property type="match status" value="2"/>
</dbReference>
<feature type="repeat" description="PPR" evidence="3">
    <location>
        <begin position="72"/>
        <end position="106"/>
    </location>
</feature>
<dbReference type="Gene3D" id="1.25.40.10">
    <property type="entry name" value="Tetratricopeptide repeat domain"/>
    <property type="match status" value="5"/>
</dbReference>
<keyword evidence="6" id="KW-1185">Reference proteome</keyword>
<dbReference type="GO" id="GO:0003723">
    <property type="term" value="F:RNA binding"/>
    <property type="evidence" value="ECO:0007669"/>
    <property type="project" value="InterPro"/>
</dbReference>
<dbReference type="InterPro" id="IPR011990">
    <property type="entry name" value="TPR-like_helical_dom_sf"/>
</dbReference>
<evidence type="ECO:0000256" key="2">
    <source>
        <dbReference type="ARBA" id="ARBA00022737"/>
    </source>
</evidence>
<organism evidence="5 6">
    <name type="scientific">Psophocarpus tetragonolobus</name>
    <name type="common">Winged bean</name>
    <name type="synonym">Dolichos tetragonolobus</name>
    <dbReference type="NCBI Taxonomy" id="3891"/>
    <lineage>
        <taxon>Eukaryota</taxon>
        <taxon>Viridiplantae</taxon>
        <taxon>Streptophyta</taxon>
        <taxon>Embryophyta</taxon>
        <taxon>Tracheophyta</taxon>
        <taxon>Spermatophyta</taxon>
        <taxon>Magnoliopsida</taxon>
        <taxon>eudicotyledons</taxon>
        <taxon>Gunneridae</taxon>
        <taxon>Pentapetalae</taxon>
        <taxon>rosids</taxon>
        <taxon>fabids</taxon>
        <taxon>Fabales</taxon>
        <taxon>Fabaceae</taxon>
        <taxon>Papilionoideae</taxon>
        <taxon>50 kb inversion clade</taxon>
        <taxon>NPAAA clade</taxon>
        <taxon>indigoferoid/millettioid clade</taxon>
        <taxon>Phaseoleae</taxon>
        <taxon>Psophocarpus</taxon>
    </lineage>
</organism>
<evidence type="ECO:0000313" key="5">
    <source>
        <dbReference type="EMBL" id="KAK7391057.1"/>
    </source>
</evidence>
<proteinExistence type="inferred from homology"/>